<organism evidence="1 2">
    <name type="scientific">Rangifer tarandus platyrhynchus</name>
    <name type="common">Svalbard reindeer</name>
    <dbReference type="NCBI Taxonomy" id="3082113"/>
    <lineage>
        <taxon>Eukaryota</taxon>
        <taxon>Metazoa</taxon>
        <taxon>Chordata</taxon>
        <taxon>Craniata</taxon>
        <taxon>Vertebrata</taxon>
        <taxon>Euteleostomi</taxon>
        <taxon>Mammalia</taxon>
        <taxon>Eutheria</taxon>
        <taxon>Laurasiatheria</taxon>
        <taxon>Artiodactyla</taxon>
        <taxon>Ruminantia</taxon>
        <taxon>Pecora</taxon>
        <taxon>Cervidae</taxon>
        <taxon>Odocoileinae</taxon>
        <taxon>Rangifer</taxon>
    </lineage>
</organism>
<sequence length="149" mass="16419">MRTSLFLFAVFFFLAPARSGFFDEKCYKLKGKCMESCQINEELVGLCQKSLKCCLALQPLGSDLDAGRICGYGTARCRRNCKKQESKVGKCPNTYPCCLKKWNGNSLNPSKDRKPKGAWLLEMAASQTSEPAFSGPSRWAVPSGTGLVD</sequence>
<accession>A0AC59ZMN1</accession>
<dbReference type="EMBL" id="OX596115">
    <property type="protein sequence ID" value="CAN0469595.1"/>
    <property type="molecule type" value="Genomic_DNA"/>
</dbReference>
<reference evidence="1" key="2">
    <citation type="submission" date="2025-03" db="EMBL/GenBank/DDBJ databases">
        <authorList>
            <consortium name="ELIXIR-Norway"/>
            <consortium name="Elixir Norway"/>
        </authorList>
    </citation>
    <scope>NUCLEOTIDE SEQUENCE</scope>
</reference>
<protein>
    <submittedName>
        <fullName evidence="1">Uncharacterized protein</fullName>
    </submittedName>
</protein>
<evidence type="ECO:0000313" key="2">
    <source>
        <dbReference type="Proteomes" id="UP001162501"/>
    </source>
</evidence>
<proteinExistence type="predicted"/>
<evidence type="ECO:0000313" key="1">
    <source>
        <dbReference type="EMBL" id="CAN0469595.1"/>
    </source>
</evidence>
<name>A0AC59ZMN1_RANTA</name>
<reference evidence="1" key="1">
    <citation type="submission" date="2023-05" db="EMBL/GenBank/DDBJ databases">
        <authorList>
            <consortium name="ELIXIR-Norway"/>
        </authorList>
    </citation>
    <scope>NUCLEOTIDE SEQUENCE</scope>
</reference>
<dbReference type="Proteomes" id="UP001162501">
    <property type="component" value="Chromosome 31"/>
</dbReference>
<gene>
    <name evidence="1" type="ORF">MRATA1EN22A_LOCUS20415</name>
</gene>